<dbReference type="PROSITE" id="PS51391">
    <property type="entry name" value="CID"/>
    <property type="match status" value="1"/>
</dbReference>
<dbReference type="SUPFAM" id="SSF48464">
    <property type="entry name" value="ENTH/VHS domain"/>
    <property type="match status" value="1"/>
</dbReference>
<dbReference type="GO" id="GO:0005737">
    <property type="term" value="C:cytoplasm"/>
    <property type="evidence" value="ECO:0007669"/>
    <property type="project" value="TreeGrafter"/>
</dbReference>
<name>A0A0G4LCA2_VERLO</name>
<dbReference type="PANTHER" id="PTHR15921:SF3">
    <property type="entry name" value="PRE-MRNA CLEAVAGE COMPLEX 2 PROTEIN PCF11"/>
    <property type="match status" value="1"/>
</dbReference>
<feature type="compositionally biased region" description="Basic and acidic residues" evidence="1">
    <location>
        <begin position="233"/>
        <end position="250"/>
    </location>
</feature>
<keyword evidence="2" id="KW-0472">Membrane</keyword>
<evidence type="ECO:0000256" key="1">
    <source>
        <dbReference type="SAM" id="MobiDB-lite"/>
    </source>
</evidence>
<evidence type="ECO:0000313" key="4">
    <source>
        <dbReference type="EMBL" id="CRK19652.1"/>
    </source>
</evidence>
<organism evidence="4 5">
    <name type="scientific">Verticillium longisporum</name>
    <name type="common">Verticillium dahliae var. longisporum</name>
    <dbReference type="NCBI Taxonomy" id="100787"/>
    <lineage>
        <taxon>Eukaryota</taxon>
        <taxon>Fungi</taxon>
        <taxon>Dikarya</taxon>
        <taxon>Ascomycota</taxon>
        <taxon>Pezizomycotina</taxon>
        <taxon>Sordariomycetes</taxon>
        <taxon>Hypocreomycetidae</taxon>
        <taxon>Glomerellales</taxon>
        <taxon>Plectosphaerellaceae</taxon>
        <taxon>Verticillium</taxon>
    </lineage>
</organism>
<dbReference type="EMBL" id="CVQI01010247">
    <property type="protein sequence ID" value="CRK19652.1"/>
    <property type="molecule type" value="Genomic_DNA"/>
</dbReference>
<dbReference type="GO" id="GO:0003729">
    <property type="term" value="F:mRNA binding"/>
    <property type="evidence" value="ECO:0007669"/>
    <property type="project" value="InterPro"/>
</dbReference>
<evidence type="ECO:0000259" key="3">
    <source>
        <dbReference type="PROSITE" id="PS51391"/>
    </source>
</evidence>
<reference evidence="5" key="1">
    <citation type="submission" date="2015-05" db="EMBL/GenBank/DDBJ databases">
        <authorList>
            <person name="Fogelqvist Johan"/>
        </authorList>
    </citation>
    <scope>NUCLEOTIDE SEQUENCE [LARGE SCALE GENOMIC DNA]</scope>
</reference>
<keyword evidence="2" id="KW-0812">Transmembrane</keyword>
<dbReference type="GO" id="GO:0006369">
    <property type="term" value="P:termination of RNA polymerase II transcription"/>
    <property type="evidence" value="ECO:0007669"/>
    <property type="project" value="InterPro"/>
</dbReference>
<dbReference type="GO" id="GO:0005849">
    <property type="term" value="C:mRNA cleavage factor complex"/>
    <property type="evidence" value="ECO:0007669"/>
    <property type="project" value="TreeGrafter"/>
</dbReference>
<feature type="transmembrane region" description="Helical" evidence="2">
    <location>
        <begin position="137"/>
        <end position="159"/>
    </location>
</feature>
<dbReference type="SMART" id="SM00582">
    <property type="entry name" value="RPR"/>
    <property type="match status" value="1"/>
</dbReference>
<gene>
    <name evidence="4" type="ORF">BN1723_017795</name>
</gene>
<dbReference type="Pfam" id="PF04818">
    <property type="entry name" value="CID"/>
    <property type="match status" value="1"/>
</dbReference>
<dbReference type="PANTHER" id="PTHR15921">
    <property type="entry name" value="PRE-MRNA CLEAVAGE COMPLEX II"/>
    <property type="match status" value="1"/>
</dbReference>
<feature type="domain" description="CID" evidence="3">
    <location>
        <begin position="7"/>
        <end position="142"/>
    </location>
</feature>
<keyword evidence="2" id="KW-1133">Transmembrane helix</keyword>
<dbReference type="Gene3D" id="1.25.40.90">
    <property type="match status" value="1"/>
</dbReference>
<evidence type="ECO:0000256" key="2">
    <source>
        <dbReference type="SAM" id="Phobius"/>
    </source>
</evidence>
<evidence type="ECO:0000313" key="5">
    <source>
        <dbReference type="Proteomes" id="UP000045706"/>
    </source>
</evidence>
<proteinExistence type="predicted"/>
<protein>
    <recommendedName>
        <fullName evidence="3">CID domain-containing protein</fullName>
    </recommendedName>
</protein>
<dbReference type="InterPro" id="IPR008942">
    <property type="entry name" value="ENTH_VHS"/>
</dbReference>
<dbReference type="GO" id="GO:0031124">
    <property type="term" value="P:mRNA 3'-end processing"/>
    <property type="evidence" value="ECO:0007669"/>
    <property type="project" value="InterPro"/>
</dbReference>
<dbReference type="GO" id="GO:0000993">
    <property type="term" value="F:RNA polymerase II complex binding"/>
    <property type="evidence" value="ECO:0007669"/>
    <property type="project" value="InterPro"/>
</dbReference>
<dbReference type="FunFam" id="1.25.40.90:FF:000016">
    <property type="entry name" value="mRNA cleavage factor complex component Pcf11"/>
    <property type="match status" value="1"/>
</dbReference>
<dbReference type="CDD" id="cd16982">
    <property type="entry name" value="CID_Pcf11"/>
    <property type="match status" value="1"/>
</dbReference>
<dbReference type="AlphaFoldDB" id="A0A0G4LCA2"/>
<sequence>MSHNEQSGADVAEDYKQALEDLNSTNRADISTLTTIARENTEHAQIITDILQRHIMKAPAHKKLPAIYVLDSIVKNVGTPYTLFFGAQLFQTFMEAYAAVDGHVRRKMEETLQTWKQPNLNRRSVTSKNMGPHLWRLVLAAGILSITFGFFNIVSSLVFRDSDNGITARNIRSDGAIATSSTKNSFTDAYSTRSNSVRNEKSFRRLTQKIAPWAASGKLKISKPIRVADDDVEAKGHDDQHSNPYPEDRSSPIMPDVARPPTALHPINTRFTSYSEASHMNRF</sequence>
<dbReference type="InterPro" id="IPR006569">
    <property type="entry name" value="CID_dom"/>
</dbReference>
<dbReference type="Proteomes" id="UP000045706">
    <property type="component" value="Unassembled WGS sequence"/>
</dbReference>
<feature type="region of interest" description="Disordered" evidence="1">
    <location>
        <begin position="233"/>
        <end position="265"/>
    </location>
</feature>
<dbReference type="InterPro" id="IPR047415">
    <property type="entry name" value="Pcf11_CID"/>
</dbReference>
<dbReference type="InterPro" id="IPR045154">
    <property type="entry name" value="PCF11-like"/>
</dbReference>
<accession>A0A0G4LCA2</accession>